<dbReference type="EMBL" id="JBHRST010000010">
    <property type="protein sequence ID" value="MFC3097928.1"/>
    <property type="molecule type" value="Genomic_DNA"/>
</dbReference>
<dbReference type="Gene3D" id="1.10.10.2910">
    <property type="match status" value="1"/>
</dbReference>
<organism evidence="2 3">
    <name type="scientific">Alteraurantiacibacter palmitatis</name>
    <dbReference type="NCBI Taxonomy" id="2054628"/>
    <lineage>
        <taxon>Bacteria</taxon>
        <taxon>Pseudomonadati</taxon>
        <taxon>Pseudomonadota</taxon>
        <taxon>Alphaproteobacteria</taxon>
        <taxon>Sphingomonadales</taxon>
        <taxon>Erythrobacteraceae</taxon>
        <taxon>Alteraurantiacibacter</taxon>
    </lineage>
</organism>
<reference evidence="3" key="1">
    <citation type="journal article" date="2019" name="Int. J. Syst. Evol. Microbiol.">
        <title>The Global Catalogue of Microorganisms (GCM) 10K type strain sequencing project: providing services to taxonomists for standard genome sequencing and annotation.</title>
        <authorList>
            <consortium name="The Broad Institute Genomics Platform"/>
            <consortium name="The Broad Institute Genome Sequencing Center for Infectious Disease"/>
            <person name="Wu L."/>
            <person name="Ma J."/>
        </authorList>
    </citation>
    <scope>NUCLEOTIDE SEQUENCE [LARGE SCALE GENOMIC DNA]</scope>
    <source>
        <strain evidence="3">KCTC 52607</strain>
    </source>
</reference>
<dbReference type="PANTHER" id="PTHR43236:SF2">
    <property type="entry name" value="BLL0069 PROTEIN"/>
    <property type="match status" value="1"/>
</dbReference>
<feature type="domain" description="IrrE N-terminal-like" evidence="1">
    <location>
        <begin position="29"/>
        <end position="150"/>
    </location>
</feature>
<accession>A0ABV7E5I0</accession>
<sequence length="251" mass="28149">MTAAEKLLRELGIDAAKDIDVEAIAWDAGAEVRFAKLDSCEARIIGFGDRAIITVDSSGIWQRQRFSVAHELGHWKYHRGRSFVCRSDDIGNQKRSATDPERVADAYAADLLLPGFLFAPMAKLCGRATFEAVDQVRAEFQTSRTATALRMVDYGPEPVLLVCHGPNGRRWFKRGPAVPDRWFPRNEIDADSDALEVLHGTKERTTRSLIGAEAWFDRWDAERYEVYEQTVRMSTGDALTLVVIKSAAMLD</sequence>
<evidence type="ECO:0000313" key="2">
    <source>
        <dbReference type="EMBL" id="MFC3097928.1"/>
    </source>
</evidence>
<name>A0ABV7E5I0_9SPHN</name>
<dbReference type="Pfam" id="PF06114">
    <property type="entry name" value="Peptidase_M78"/>
    <property type="match status" value="1"/>
</dbReference>
<comment type="caution">
    <text evidence="2">The sequence shown here is derived from an EMBL/GenBank/DDBJ whole genome shotgun (WGS) entry which is preliminary data.</text>
</comment>
<dbReference type="RefSeq" id="WP_336926722.1">
    <property type="nucleotide sequence ID" value="NZ_JBANRO010000009.1"/>
</dbReference>
<protein>
    <submittedName>
        <fullName evidence="2">ImmA/IrrE family metallo-endopeptidase</fullName>
    </submittedName>
</protein>
<gene>
    <name evidence="2" type="ORF">ACFODU_08970</name>
</gene>
<dbReference type="InterPro" id="IPR010359">
    <property type="entry name" value="IrrE_HExxH"/>
</dbReference>
<dbReference type="Proteomes" id="UP001595456">
    <property type="component" value="Unassembled WGS sequence"/>
</dbReference>
<evidence type="ECO:0000313" key="3">
    <source>
        <dbReference type="Proteomes" id="UP001595456"/>
    </source>
</evidence>
<proteinExistence type="predicted"/>
<dbReference type="PANTHER" id="PTHR43236">
    <property type="entry name" value="ANTITOXIN HIGA1"/>
    <property type="match status" value="1"/>
</dbReference>
<dbReference type="InterPro" id="IPR052345">
    <property type="entry name" value="Rad_response_metalloprotease"/>
</dbReference>
<keyword evidence="3" id="KW-1185">Reference proteome</keyword>
<evidence type="ECO:0000259" key="1">
    <source>
        <dbReference type="Pfam" id="PF06114"/>
    </source>
</evidence>